<sequence length="65" mass="7420">MERITFKDLIIREIKNSSGVFSGDNFHYGWKAVKKINEGLGSITGDKNKLCQNHHTVINDETKQD</sequence>
<organism evidence="1 2">
    <name type="scientific">Pueribacillus theae</name>
    <dbReference type="NCBI Taxonomy" id="2171751"/>
    <lineage>
        <taxon>Bacteria</taxon>
        <taxon>Bacillati</taxon>
        <taxon>Bacillota</taxon>
        <taxon>Bacilli</taxon>
        <taxon>Bacillales</taxon>
        <taxon>Bacillaceae</taxon>
        <taxon>Pueribacillus</taxon>
    </lineage>
</organism>
<dbReference type="Proteomes" id="UP000245998">
    <property type="component" value="Unassembled WGS sequence"/>
</dbReference>
<gene>
    <name evidence="1" type="ORF">DCC39_13890</name>
</gene>
<dbReference type="RefSeq" id="WP_116555500.1">
    <property type="nucleotide sequence ID" value="NZ_QCZG01000032.1"/>
</dbReference>
<name>A0A2U1JV76_9BACI</name>
<comment type="caution">
    <text evidence="1">The sequence shown here is derived from an EMBL/GenBank/DDBJ whole genome shotgun (WGS) entry which is preliminary data.</text>
</comment>
<proteinExistence type="predicted"/>
<evidence type="ECO:0000313" key="1">
    <source>
        <dbReference type="EMBL" id="PWA09052.1"/>
    </source>
</evidence>
<accession>A0A2U1JV76</accession>
<reference evidence="1 2" key="1">
    <citation type="submission" date="2018-04" db="EMBL/GenBank/DDBJ databases">
        <title>Camelliibacillus theae gen. nov., sp. nov., isolated from Pu'er tea.</title>
        <authorList>
            <person name="Niu L."/>
        </authorList>
    </citation>
    <scope>NUCLEOTIDE SEQUENCE [LARGE SCALE GENOMIC DNA]</scope>
    <source>
        <strain evidence="1 2">T8</strain>
    </source>
</reference>
<keyword evidence="2" id="KW-1185">Reference proteome</keyword>
<protein>
    <submittedName>
        <fullName evidence="1">Uncharacterized protein</fullName>
    </submittedName>
</protein>
<dbReference type="OrthoDB" id="2666601at2"/>
<evidence type="ECO:0000313" key="2">
    <source>
        <dbReference type="Proteomes" id="UP000245998"/>
    </source>
</evidence>
<dbReference type="EMBL" id="QCZG01000032">
    <property type="protein sequence ID" value="PWA09052.1"/>
    <property type="molecule type" value="Genomic_DNA"/>
</dbReference>
<dbReference type="AlphaFoldDB" id="A0A2U1JV76"/>